<evidence type="ECO:0000256" key="1">
    <source>
        <dbReference type="SAM" id="Coils"/>
    </source>
</evidence>
<dbReference type="VEuPathDB" id="FungiDB:RhiirFUN_003347"/>
<feature type="region of interest" description="Disordered" evidence="2">
    <location>
        <begin position="1"/>
        <end position="42"/>
    </location>
</feature>
<feature type="region of interest" description="Disordered" evidence="2">
    <location>
        <begin position="1012"/>
        <end position="1038"/>
    </location>
</feature>
<feature type="compositionally biased region" description="Polar residues" evidence="2">
    <location>
        <begin position="777"/>
        <end position="791"/>
    </location>
</feature>
<gene>
    <name evidence="3" type="ORF">CHRIB12_LOCUS20157</name>
</gene>
<keyword evidence="1" id="KW-0175">Coiled coil</keyword>
<dbReference type="Proteomes" id="UP000684084">
    <property type="component" value="Unassembled WGS sequence"/>
</dbReference>
<feature type="region of interest" description="Disordered" evidence="2">
    <location>
        <begin position="463"/>
        <end position="512"/>
    </location>
</feature>
<dbReference type="OrthoDB" id="2356510at2759"/>
<name>A0A915ZRV8_9GLOM</name>
<evidence type="ECO:0000313" key="4">
    <source>
        <dbReference type="Proteomes" id="UP000684084"/>
    </source>
</evidence>
<proteinExistence type="predicted"/>
<feature type="compositionally biased region" description="Polar residues" evidence="2">
    <location>
        <begin position="817"/>
        <end position="826"/>
    </location>
</feature>
<evidence type="ECO:0000256" key="2">
    <source>
        <dbReference type="SAM" id="MobiDB-lite"/>
    </source>
</evidence>
<protein>
    <submittedName>
        <fullName evidence="3">Uncharacterized protein</fullName>
    </submittedName>
</protein>
<reference evidence="3" key="1">
    <citation type="submission" date="2020-05" db="EMBL/GenBank/DDBJ databases">
        <authorList>
            <person name="Rincon C."/>
            <person name="Sanders R I."/>
            <person name="Robbins C."/>
            <person name="Chaturvedi A."/>
        </authorList>
    </citation>
    <scope>NUCLEOTIDE SEQUENCE</scope>
    <source>
        <strain evidence="3">CHB12</strain>
    </source>
</reference>
<feature type="compositionally biased region" description="Polar residues" evidence="2">
    <location>
        <begin position="472"/>
        <end position="484"/>
    </location>
</feature>
<feature type="region of interest" description="Disordered" evidence="2">
    <location>
        <begin position="143"/>
        <end position="166"/>
    </location>
</feature>
<dbReference type="AlphaFoldDB" id="A0A915ZRV8"/>
<sequence>MSVHSQTTKKRHSSKKKVEDSSFNTSNSSNYSYISQRSNEYEFQDTTEKLSIHSSGKEGLEDYVLNKFKTLNTHYNDNPEILNMVTLLKRGRRKERLNQLDNLTRERRVKQKQQQQQQQQQSSHDPHYLGNIDDLLFKSQERSRVKHNDHGSKNVRIQSYQESDDDQRNDIIQENFTQMNDFTVNQKDINNNKQPLAKSLSQPLLPTEPPPPNTVNTGIRNLVRPQANKGFAPKSKKYDSENIHSYMNYKAKLQEKAKRKKEYDLMRKQVIKEETNKRLKQLEEFRRKQRKEKLAQLQEAKNRELKLNENIIDDEYQEIRKQQRRERMAEIARESRDSSINYSLDEDNENIEYWENLTPSNIGWKEFLSVSQKKENDNSQFYNWTLNTDQPDKYEENILKALAPDQSFKQILKERYVLQPVIGKGEQQIIEEKDEMTSLSHPRENQFEPTKPVGVQIQKSLDNKKLKKGSQLAPQISNQPQSKQKIQKETPISKPPLKSIQRSHSEGRPKENIRTIAKVQGWLNHFEKFDEPEKIENNSKVPSPSNIVEDCLSSDSSTDNETSTMGDSKPLLDLLSKIRSTKTKLNARDKAALELHQKTLETMQKIVTDLIEKHDEIAERDQKIKDGKKHVRELLNTITGKDTRDIIDALSISLDQPPENFGSTSNSLDALLKQLQKATDGLKNVEGQLNRKEKRLKTALEIAQDLVDKRLNLINWERKLQKHEQRVNKISSHIGESKDSSIINQRNDGSRYIGSVLGSFIEKKESENNKNLEQDQENNAIRPSTNSGPSRSQKEVCTEDGWEKIVFRSVPENDLASNNSLSTNNDRFCGQIDKNNGKPPSAEINEQKYDENLNDMSHSTIKSSETNQMTVISQMDEYLLLLEKHKIMKEYLGKIGDNQQSIKDYLSKADNNRDVNCSAINSEYFRPNVTFEETAITEVIGDTPIEKKVDKGNGKQINNFTPTLPALPTFDQLTNENLLETEPNIEDSDSDWQELTSRFNGLSSARNKIAKQKSSKRVSKPTPLNKFSKKVPTTGSLARNGDWENVVLKIQNKSHLQKTPNFLSSKKDDHNNNNNISNSNFFVNTEGKLGGIFANASQTSSTGTVKNFNKGVIDAKNNAGPLTTNQKGTLTSERSISLNLGDYVSRSFPASQKILEKEKKEDICEQTNSMISQEIPKYNFEGKQEHNTNINIKDNNDAIENSDDNNNNDSENMQSESGLDFSEVVNSLPGWKSFVRWLQEA</sequence>
<feature type="coiled-coil region" evidence="1">
    <location>
        <begin position="272"/>
        <end position="310"/>
    </location>
</feature>
<accession>A0A915ZRV8</accession>
<feature type="compositionally biased region" description="Basic and acidic residues" evidence="2">
    <location>
        <begin position="503"/>
        <end position="512"/>
    </location>
</feature>
<dbReference type="EMBL" id="CAGKOT010000058">
    <property type="protein sequence ID" value="CAB5387452.1"/>
    <property type="molecule type" value="Genomic_DNA"/>
</dbReference>
<comment type="caution">
    <text evidence="3">The sequence shown here is derived from an EMBL/GenBank/DDBJ whole genome shotgun (WGS) entry which is preliminary data.</text>
</comment>
<feature type="region of interest" description="Disordered" evidence="2">
    <location>
        <begin position="767"/>
        <end position="796"/>
    </location>
</feature>
<organism evidence="3 4">
    <name type="scientific">Rhizophagus irregularis</name>
    <dbReference type="NCBI Taxonomy" id="588596"/>
    <lineage>
        <taxon>Eukaryota</taxon>
        <taxon>Fungi</taxon>
        <taxon>Fungi incertae sedis</taxon>
        <taxon>Mucoromycota</taxon>
        <taxon>Glomeromycotina</taxon>
        <taxon>Glomeromycetes</taxon>
        <taxon>Glomerales</taxon>
        <taxon>Glomeraceae</taxon>
        <taxon>Rhizophagus</taxon>
    </lineage>
</organism>
<feature type="compositionally biased region" description="Low complexity" evidence="2">
    <location>
        <begin position="112"/>
        <end position="121"/>
    </location>
</feature>
<feature type="compositionally biased region" description="Basic and acidic residues" evidence="2">
    <location>
        <begin position="143"/>
        <end position="152"/>
    </location>
</feature>
<feature type="region of interest" description="Disordered" evidence="2">
    <location>
        <begin position="100"/>
        <end position="130"/>
    </location>
</feature>
<feature type="compositionally biased region" description="Low complexity" evidence="2">
    <location>
        <begin position="21"/>
        <end position="38"/>
    </location>
</feature>
<feature type="region of interest" description="Disordered" evidence="2">
    <location>
        <begin position="817"/>
        <end position="844"/>
    </location>
</feature>
<evidence type="ECO:0000313" key="3">
    <source>
        <dbReference type="EMBL" id="CAB5387452.1"/>
    </source>
</evidence>
<feature type="region of interest" description="Disordered" evidence="2">
    <location>
        <begin position="1185"/>
        <end position="1218"/>
    </location>
</feature>
<feature type="coiled-coil region" evidence="1">
    <location>
        <begin position="668"/>
        <end position="733"/>
    </location>
</feature>